<dbReference type="EMBL" id="ML994642">
    <property type="protein sequence ID" value="KAF2183501.1"/>
    <property type="molecule type" value="Genomic_DNA"/>
</dbReference>
<evidence type="ECO:0000313" key="1">
    <source>
        <dbReference type="EMBL" id="KAF2183501.1"/>
    </source>
</evidence>
<evidence type="ECO:0000313" key="2">
    <source>
        <dbReference type="Proteomes" id="UP000800200"/>
    </source>
</evidence>
<sequence>MERYKQLNLHNISIRPTESPNTHSFLTVSAHSLNSSPSKLPFPSKTFSPATPPSFLIALTKSASGLNDNIGIFNSSLSTPPLMRNRSAKGTKSVIGRRCAWKYDVGRGYGIRHNTSKTSSCVGAPVGGEGCARAENMKSILDDSVRGRIVGVWPREAD</sequence>
<accession>A0A6A6DV05</accession>
<reference evidence="1" key="1">
    <citation type="journal article" date="2020" name="Stud. Mycol.">
        <title>101 Dothideomycetes genomes: a test case for predicting lifestyles and emergence of pathogens.</title>
        <authorList>
            <person name="Haridas S."/>
            <person name="Albert R."/>
            <person name="Binder M."/>
            <person name="Bloem J."/>
            <person name="Labutti K."/>
            <person name="Salamov A."/>
            <person name="Andreopoulos B."/>
            <person name="Baker S."/>
            <person name="Barry K."/>
            <person name="Bills G."/>
            <person name="Bluhm B."/>
            <person name="Cannon C."/>
            <person name="Castanera R."/>
            <person name="Culley D."/>
            <person name="Daum C."/>
            <person name="Ezra D."/>
            <person name="Gonzalez J."/>
            <person name="Henrissat B."/>
            <person name="Kuo A."/>
            <person name="Liang C."/>
            <person name="Lipzen A."/>
            <person name="Lutzoni F."/>
            <person name="Magnuson J."/>
            <person name="Mondo S."/>
            <person name="Nolan M."/>
            <person name="Ohm R."/>
            <person name="Pangilinan J."/>
            <person name="Park H.-J."/>
            <person name="Ramirez L."/>
            <person name="Alfaro M."/>
            <person name="Sun H."/>
            <person name="Tritt A."/>
            <person name="Yoshinaga Y."/>
            <person name="Zwiers L.-H."/>
            <person name="Turgeon B."/>
            <person name="Goodwin S."/>
            <person name="Spatafora J."/>
            <person name="Crous P."/>
            <person name="Grigoriev I."/>
        </authorList>
    </citation>
    <scope>NUCLEOTIDE SEQUENCE</scope>
    <source>
        <strain evidence="1">CBS 207.26</strain>
    </source>
</reference>
<keyword evidence="2" id="KW-1185">Reference proteome</keyword>
<name>A0A6A6DV05_9PEZI</name>
<organism evidence="1 2">
    <name type="scientific">Zopfia rhizophila CBS 207.26</name>
    <dbReference type="NCBI Taxonomy" id="1314779"/>
    <lineage>
        <taxon>Eukaryota</taxon>
        <taxon>Fungi</taxon>
        <taxon>Dikarya</taxon>
        <taxon>Ascomycota</taxon>
        <taxon>Pezizomycotina</taxon>
        <taxon>Dothideomycetes</taxon>
        <taxon>Dothideomycetes incertae sedis</taxon>
        <taxon>Zopfiaceae</taxon>
        <taxon>Zopfia</taxon>
    </lineage>
</organism>
<gene>
    <name evidence="1" type="ORF">K469DRAFT_710691</name>
</gene>
<dbReference type="Proteomes" id="UP000800200">
    <property type="component" value="Unassembled WGS sequence"/>
</dbReference>
<protein>
    <submittedName>
        <fullName evidence="1">Uncharacterized protein</fullName>
    </submittedName>
</protein>
<dbReference type="AlphaFoldDB" id="A0A6A6DV05"/>
<proteinExistence type="predicted"/>